<sequence length="1147" mass="125101">MSLNGLDDPAIIESYQTALTEAGGWFLIKYVSRDVVALLARGTGGVAEIRITIDSYEEKSPLYGFLQYRRRKVILRYVPEGVSRILQARISVQFQSVLDKFSPHDTVFSLTVSSELTENALSSACLLHTASRSMTSSSSSLRRCQLGEITEDAEVEESASIADRSIAESSLAADDRRGSICSRTSEATAVPGRYKAGESQAPSVAETASIRSRGYSDHRSEKPLPSIPHDYTRSRTNGVAHKNLVDQLSQCANEPRKSTQSSRPSTRDLDQASLRPPKIKLGPRPSVDVNGRPRTAGSMGRSRESRPVAALPAGVRSTSRRSYAPRPKSQPDLIPPTLADAPPIPTLLPPPPVLGSFSRNPPASPKSARSVASSIGVTPEKQRLMKALELRKRQIEKQSQEAKRRNQQEEAEPRELKNDTSQDVLTRPCVKPEACEIKVEEVQETKPEEPADSSQSIPELPAAVEAEAKVPVGDPSKLDSAVDLSVAEQTPQKDVSKPSVVLDHAEASSSLALSSGTPHTPDTGVTELSKADQHDHPPSSPSPAGETTASTDDTLAQLNKSLDAREPADIDPCEIEIPSDLQCPDTPTPRAIPVEFSQTTDPESERSSIERPGSTNASEEISQPDTEVSQYQSDVSLPIAEDKNTEQDPESQGDNEKHNDRKQKRRAMLEPIHIPGRNEDLDEENLLSDDSFMEELKSATVQEAKPVAVPKTPLTPFSTSGDLSSSERWRGSRIVSNPSAGGIDIQALPIGRSASGSYFNNQDAIPVLVAKKVNVSSGISKRIKALEMFSSRESGPSHAPVVPSSSTSTSPFEKFRKRATMSPANVLSPSTPKGNKSQAAQEGSNQIPKRNDSLSPTGSTKGKPNSVSVTARIVRDPSAPPPDPSVDPSEPSVLNLQRSQLIVEHDGDGETHSTRPISPPPKQERKRWSISSIGSKHIPDAIPLRRSDSTTSKLSVSSRSKLDGPLPRLSTDTHTHLDSVDEVLEDKKESRKSRLMRRMSTITSHSRRGIINALSPTVKEEDPPNPPPKEEEEQTPELPQVVDIGEVNVQFPDTLLWKRRFMRIDDHGYLILTPGTIDGTTRNIIKRYHLSEFRTPSLPDQDRQELPNSIVLDFKNGSTLQCACESRNGQKAVLQILLEAHNSYQHR</sequence>
<feature type="compositionally biased region" description="Acidic residues" evidence="1">
    <location>
        <begin position="680"/>
        <end position="689"/>
    </location>
</feature>
<dbReference type="EMBL" id="GG704915">
    <property type="protein sequence ID" value="EAS28052.3"/>
    <property type="molecule type" value="Genomic_DNA"/>
</dbReference>
<feature type="compositionally biased region" description="Polar residues" evidence="1">
    <location>
        <begin position="613"/>
        <end position="635"/>
    </location>
</feature>
<feature type="compositionally biased region" description="Polar residues" evidence="1">
    <location>
        <begin position="822"/>
        <end position="867"/>
    </location>
</feature>
<name>J3K1Y3_COCIM</name>
<dbReference type="KEGG" id="cim:CIMG_13593"/>
<feature type="compositionally biased region" description="Low complexity" evidence="1">
    <location>
        <begin position="331"/>
        <end position="341"/>
    </location>
</feature>
<feature type="region of interest" description="Disordered" evidence="1">
    <location>
        <begin position="251"/>
        <end position="689"/>
    </location>
</feature>
<evidence type="ECO:0000313" key="2">
    <source>
        <dbReference type="EMBL" id="EAS28052.3"/>
    </source>
</evidence>
<proteinExistence type="predicted"/>
<feature type="compositionally biased region" description="Basic and acidic residues" evidence="1">
    <location>
        <begin position="937"/>
        <end position="948"/>
    </location>
</feature>
<feature type="compositionally biased region" description="Low complexity" evidence="1">
    <location>
        <begin position="949"/>
        <end position="959"/>
    </location>
</feature>
<dbReference type="InterPro" id="IPR029006">
    <property type="entry name" value="ADF-H/Gelsolin-like_dom_sf"/>
</dbReference>
<dbReference type="Proteomes" id="UP000001261">
    <property type="component" value="Unassembled WGS sequence"/>
</dbReference>
<dbReference type="OMA" id="GNTLQCA"/>
<feature type="compositionally biased region" description="Basic and acidic residues" evidence="1">
    <location>
        <begin position="433"/>
        <end position="449"/>
    </location>
</feature>
<feature type="compositionally biased region" description="Basic and acidic residues" evidence="1">
    <location>
        <begin position="904"/>
        <end position="913"/>
    </location>
</feature>
<protein>
    <submittedName>
        <fullName evidence="2">GPI-anchored cell surface glycoprotein</fullName>
    </submittedName>
</protein>
<feature type="region of interest" description="Disordered" evidence="1">
    <location>
        <begin position="703"/>
        <end position="744"/>
    </location>
</feature>
<reference evidence="3" key="2">
    <citation type="journal article" date="2010" name="Genome Res.">
        <title>Population genomic sequencing of Coccidioides fungi reveals recent hybridization and transposon control.</title>
        <authorList>
            <person name="Neafsey D.E."/>
            <person name="Barker B.M."/>
            <person name="Sharpton T.J."/>
            <person name="Stajich J.E."/>
            <person name="Park D.J."/>
            <person name="Whiston E."/>
            <person name="Hung C.-Y."/>
            <person name="McMahan C."/>
            <person name="White J."/>
            <person name="Sykes S."/>
            <person name="Heiman D."/>
            <person name="Young S."/>
            <person name="Zeng Q."/>
            <person name="Abouelleil A."/>
            <person name="Aftuck L."/>
            <person name="Bessette D."/>
            <person name="Brown A."/>
            <person name="FitzGerald M."/>
            <person name="Lui A."/>
            <person name="Macdonald J.P."/>
            <person name="Priest M."/>
            <person name="Orbach M.J."/>
            <person name="Galgiani J.N."/>
            <person name="Kirkland T.N."/>
            <person name="Cole G.T."/>
            <person name="Birren B.W."/>
            <person name="Henn M.R."/>
            <person name="Taylor J.W."/>
            <person name="Rounsley S.D."/>
        </authorList>
    </citation>
    <scope>GENOME REANNOTATION</scope>
    <source>
        <strain evidence="3">RS</strain>
    </source>
</reference>
<keyword evidence="3" id="KW-1185">Reference proteome</keyword>
<feature type="compositionally biased region" description="Basic and acidic residues" evidence="1">
    <location>
        <begin position="380"/>
        <end position="420"/>
    </location>
</feature>
<feature type="compositionally biased region" description="Polar residues" evidence="1">
    <location>
        <begin position="251"/>
        <end position="264"/>
    </location>
</feature>
<evidence type="ECO:0000256" key="1">
    <source>
        <dbReference type="SAM" id="MobiDB-lite"/>
    </source>
</evidence>
<evidence type="ECO:0000313" key="3">
    <source>
        <dbReference type="Proteomes" id="UP000001261"/>
    </source>
</evidence>
<feature type="compositionally biased region" description="Polar residues" evidence="1">
    <location>
        <begin position="545"/>
        <end position="560"/>
    </location>
</feature>
<feature type="region of interest" description="Disordered" evidence="1">
    <location>
        <begin position="788"/>
        <end position="867"/>
    </location>
</feature>
<feature type="region of interest" description="Disordered" evidence="1">
    <location>
        <begin position="190"/>
        <end position="234"/>
    </location>
</feature>
<dbReference type="GeneID" id="24165220"/>
<dbReference type="STRING" id="246410.J3K1Y3"/>
<dbReference type="CDD" id="cd11282">
    <property type="entry name" value="ADF_coactosin_like"/>
    <property type="match status" value="1"/>
</dbReference>
<dbReference type="AlphaFoldDB" id="J3K1Y3"/>
<dbReference type="RefSeq" id="XP_001239635.1">
    <property type="nucleotide sequence ID" value="XM_001239634.2"/>
</dbReference>
<accession>J3K1Y3</accession>
<reference evidence="3" key="1">
    <citation type="journal article" date="2009" name="Genome Res.">
        <title>Comparative genomic analyses of the human fungal pathogens Coccidioides and their relatives.</title>
        <authorList>
            <person name="Sharpton T.J."/>
            <person name="Stajich J.E."/>
            <person name="Rounsley S.D."/>
            <person name="Gardner M.J."/>
            <person name="Wortman J.R."/>
            <person name="Jordar V.S."/>
            <person name="Maiti R."/>
            <person name="Kodira C.D."/>
            <person name="Neafsey D.E."/>
            <person name="Zeng Q."/>
            <person name="Hung C.-Y."/>
            <person name="McMahan C."/>
            <person name="Muszewska A."/>
            <person name="Grynberg M."/>
            <person name="Mandel M.A."/>
            <person name="Kellner E.M."/>
            <person name="Barker B.M."/>
            <person name="Galgiani J.N."/>
            <person name="Orbach M.J."/>
            <person name="Kirkland T.N."/>
            <person name="Cole G.T."/>
            <person name="Henn M.R."/>
            <person name="Birren B.W."/>
            <person name="Taylor J.W."/>
        </authorList>
    </citation>
    <scope>NUCLEOTIDE SEQUENCE [LARGE SCALE GENOMIC DNA]</scope>
    <source>
        <strain evidence="3">RS</strain>
    </source>
</reference>
<dbReference type="Gene3D" id="3.40.20.10">
    <property type="entry name" value="Severin"/>
    <property type="match status" value="1"/>
</dbReference>
<feature type="compositionally biased region" description="Low complexity" evidence="1">
    <location>
        <begin position="794"/>
        <end position="811"/>
    </location>
</feature>
<gene>
    <name evidence="2" type="ORF">CIMG_13593</name>
</gene>
<organism evidence="2 3">
    <name type="scientific">Coccidioides immitis (strain RS)</name>
    <name type="common">Valley fever fungus</name>
    <dbReference type="NCBI Taxonomy" id="246410"/>
    <lineage>
        <taxon>Eukaryota</taxon>
        <taxon>Fungi</taxon>
        <taxon>Dikarya</taxon>
        <taxon>Ascomycota</taxon>
        <taxon>Pezizomycotina</taxon>
        <taxon>Eurotiomycetes</taxon>
        <taxon>Eurotiomycetidae</taxon>
        <taxon>Onygenales</taxon>
        <taxon>Onygenaceae</taxon>
        <taxon>Coccidioides</taxon>
    </lineage>
</organism>
<feature type="region of interest" description="Disordered" evidence="1">
    <location>
        <begin position="1005"/>
        <end position="1038"/>
    </location>
</feature>
<feature type="compositionally biased region" description="Pro residues" evidence="1">
    <location>
        <begin position="342"/>
        <end position="353"/>
    </location>
</feature>
<dbReference type="SUPFAM" id="SSF55753">
    <property type="entry name" value="Actin depolymerizing proteins"/>
    <property type="match status" value="1"/>
</dbReference>
<dbReference type="VEuPathDB" id="FungiDB:CIMG_13593"/>
<feature type="compositionally biased region" description="Low complexity" evidence="1">
    <location>
        <begin position="458"/>
        <end position="472"/>
    </location>
</feature>
<dbReference type="InParanoid" id="J3K1Y3"/>
<feature type="region of interest" description="Disordered" evidence="1">
    <location>
        <begin position="904"/>
        <end position="977"/>
    </location>
</feature>
<feature type="compositionally biased region" description="Polar residues" evidence="1">
    <location>
        <begin position="715"/>
        <end position="724"/>
    </location>
</feature>
<dbReference type="OrthoDB" id="74412at2759"/>